<dbReference type="Pfam" id="PF03129">
    <property type="entry name" value="HGTP_anticodon"/>
    <property type="match status" value="1"/>
</dbReference>
<evidence type="ECO:0000256" key="1">
    <source>
        <dbReference type="ARBA" id="ARBA00008226"/>
    </source>
</evidence>
<dbReference type="Proteomes" id="UP000176191">
    <property type="component" value="Unassembled WGS sequence"/>
</dbReference>
<evidence type="ECO:0000256" key="5">
    <source>
        <dbReference type="ARBA" id="ARBA00022840"/>
    </source>
</evidence>
<dbReference type="GO" id="GO:0004820">
    <property type="term" value="F:glycine-tRNA ligase activity"/>
    <property type="evidence" value="ECO:0007669"/>
    <property type="project" value="UniProtKB-EC"/>
</dbReference>
<dbReference type="AlphaFoldDB" id="A0A1F5F4W5"/>
<dbReference type="SUPFAM" id="SSF52954">
    <property type="entry name" value="Class II aaRS ABD-related"/>
    <property type="match status" value="1"/>
</dbReference>
<proteinExistence type="inferred from homology"/>
<dbReference type="PRINTS" id="PR01043">
    <property type="entry name" value="TRNASYNTHGLY"/>
</dbReference>
<dbReference type="Pfam" id="PF00587">
    <property type="entry name" value="tRNA-synt_2b"/>
    <property type="match status" value="1"/>
</dbReference>
<dbReference type="GO" id="GO:0006426">
    <property type="term" value="P:glycyl-tRNA aminoacylation"/>
    <property type="evidence" value="ECO:0007669"/>
    <property type="project" value="InterPro"/>
</dbReference>
<evidence type="ECO:0000256" key="6">
    <source>
        <dbReference type="ARBA" id="ARBA00022917"/>
    </source>
</evidence>
<dbReference type="Gene3D" id="3.40.50.800">
    <property type="entry name" value="Anticodon-binding domain"/>
    <property type="match status" value="1"/>
</dbReference>
<dbReference type="PROSITE" id="PS50862">
    <property type="entry name" value="AA_TRNA_LIGASE_II"/>
    <property type="match status" value="1"/>
</dbReference>
<dbReference type="CDD" id="cd00774">
    <property type="entry name" value="GlyRS-like_core"/>
    <property type="match status" value="1"/>
</dbReference>
<accession>A0A1F5F4W5</accession>
<sequence>MTASLADITSLAKRRGFFYPGSDIYGGLANTWDYGPLGAELKKKIKDLWWEQFITRQSDMVGIDSAIISSAKIWEASGHVANFADAMVDCKTCHTRTRADHLIEGFLKIKVEGKPLTELSELIKDNHIPCPSCGGQDWTPARSFNQLFPVHLGILAETADLAYLRGETAQGIFTNFKNILDSTRVRLPFGVGQLGKSFRNEITKGQAIFRTVEFEQGEIEYFFNPKETAWQELFESWLTRMQTFVTDKLGVKPANLRTREHDEVERSFYSQRTVDLEYHYPFGFAELWGLAYRSDYDLSQHAKFSGQDLSYLDPTNNQKIVPHVIEPAVGIDRLVLMVLCDAYHEDKEHNRIVLKLKPALAPYTVAVFPLLKNNPELVNQAKAVYESLQSKFRVAWDDRGNIGKRYYYQDEMGTPFCITIDHQTLEDQTVTLRDRDTAVQTRLPISSLSAQLEKTL</sequence>
<dbReference type="NCBIfam" id="NF003211">
    <property type="entry name" value="PRK04173.1"/>
    <property type="match status" value="1"/>
</dbReference>
<comment type="caution">
    <text evidence="9">The sequence shown here is derived from an EMBL/GenBank/DDBJ whole genome shotgun (WGS) entry which is preliminary data.</text>
</comment>
<dbReference type="SUPFAM" id="SSF55681">
    <property type="entry name" value="Class II aaRS and biotin synthetases"/>
    <property type="match status" value="1"/>
</dbReference>
<dbReference type="InterPro" id="IPR045864">
    <property type="entry name" value="aa-tRNA-synth_II/BPL/LPL"/>
</dbReference>
<dbReference type="Gene3D" id="3.30.930.10">
    <property type="entry name" value="Bira Bifunctional Protein, Domain 2"/>
    <property type="match status" value="1"/>
</dbReference>
<dbReference type="InterPro" id="IPR006195">
    <property type="entry name" value="aa-tRNA-synth_II"/>
</dbReference>
<dbReference type="EMBL" id="MFAK01000028">
    <property type="protein sequence ID" value="OGD74673.1"/>
    <property type="molecule type" value="Genomic_DNA"/>
</dbReference>
<evidence type="ECO:0000256" key="7">
    <source>
        <dbReference type="ARBA" id="ARBA00023146"/>
    </source>
</evidence>
<evidence type="ECO:0000313" key="10">
    <source>
        <dbReference type="Proteomes" id="UP000176191"/>
    </source>
</evidence>
<dbReference type="InterPro" id="IPR036621">
    <property type="entry name" value="Anticodon-bd_dom_sf"/>
</dbReference>
<keyword evidence="6" id="KW-0648">Protein biosynthesis</keyword>
<protein>
    <recommendedName>
        <fullName evidence="2">glycine--tRNA ligase</fullName>
        <ecNumber evidence="2">6.1.1.14</ecNumber>
    </recommendedName>
</protein>
<name>A0A1F5F4W5_9BACT</name>
<reference evidence="9 10" key="1">
    <citation type="journal article" date="2016" name="Nat. Commun.">
        <title>Thousands of microbial genomes shed light on interconnected biogeochemical processes in an aquifer system.</title>
        <authorList>
            <person name="Anantharaman K."/>
            <person name="Brown C.T."/>
            <person name="Hug L.A."/>
            <person name="Sharon I."/>
            <person name="Castelle C.J."/>
            <person name="Probst A.J."/>
            <person name="Thomas B.C."/>
            <person name="Singh A."/>
            <person name="Wilkins M.J."/>
            <person name="Karaoz U."/>
            <person name="Brodie E.L."/>
            <person name="Williams K.H."/>
            <person name="Hubbard S.S."/>
            <person name="Banfield J.F."/>
        </authorList>
    </citation>
    <scope>NUCLEOTIDE SEQUENCE [LARGE SCALE GENOMIC DNA]</scope>
</reference>
<evidence type="ECO:0000256" key="2">
    <source>
        <dbReference type="ARBA" id="ARBA00012829"/>
    </source>
</evidence>
<evidence type="ECO:0000313" key="9">
    <source>
        <dbReference type="EMBL" id="OGD74673.1"/>
    </source>
</evidence>
<dbReference type="InterPro" id="IPR002315">
    <property type="entry name" value="tRNA-synt_gly"/>
</dbReference>
<dbReference type="InterPro" id="IPR033731">
    <property type="entry name" value="GlyRS-like_core"/>
</dbReference>
<dbReference type="InterPro" id="IPR027031">
    <property type="entry name" value="Gly-tRNA_synthase/POLG2"/>
</dbReference>
<keyword evidence="5" id="KW-0067">ATP-binding</keyword>
<dbReference type="GO" id="GO:0005737">
    <property type="term" value="C:cytoplasm"/>
    <property type="evidence" value="ECO:0007669"/>
    <property type="project" value="InterPro"/>
</dbReference>
<dbReference type="InterPro" id="IPR002314">
    <property type="entry name" value="aa-tRNA-synt_IIb"/>
</dbReference>
<keyword evidence="3 9" id="KW-0436">Ligase</keyword>
<dbReference type="PANTHER" id="PTHR10745:SF8">
    <property type="entry name" value="DNA POLYMERASE SUBUNIT GAMMA-2, MITOCHONDRIAL"/>
    <property type="match status" value="1"/>
</dbReference>
<dbReference type="PANTHER" id="PTHR10745">
    <property type="entry name" value="GLYCYL-TRNA SYNTHETASE/DNA POLYMERASE SUBUNIT GAMMA-2"/>
    <property type="match status" value="1"/>
</dbReference>
<dbReference type="GO" id="GO:0005524">
    <property type="term" value="F:ATP binding"/>
    <property type="evidence" value="ECO:0007669"/>
    <property type="project" value="UniProtKB-KW"/>
</dbReference>
<keyword evidence="7" id="KW-0030">Aminoacyl-tRNA synthetase</keyword>
<dbReference type="EC" id="6.1.1.14" evidence="2"/>
<evidence type="ECO:0000259" key="8">
    <source>
        <dbReference type="PROSITE" id="PS50862"/>
    </source>
</evidence>
<dbReference type="NCBIfam" id="TIGR00389">
    <property type="entry name" value="glyS_dimeric"/>
    <property type="match status" value="1"/>
</dbReference>
<dbReference type="InterPro" id="IPR004154">
    <property type="entry name" value="Anticodon-bd"/>
</dbReference>
<keyword evidence="4" id="KW-0547">Nucleotide-binding</keyword>
<evidence type="ECO:0000256" key="3">
    <source>
        <dbReference type="ARBA" id="ARBA00022598"/>
    </source>
</evidence>
<organism evidence="9 10">
    <name type="scientific">Candidatus Collierbacteria bacterium RIFOXYA2_FULL_46_10</name>
    <dbReference type="NCBI Taxonomy" id="1817726"/>
    <lineage>
        <taxon>Bacteria</taxon>
        <taxon>Candidatus Collieribacteriota</taxon>
    </lineage>
</organism>
<evidence type="ECO:0000256" key="4">
    <source>
        <dbReference type="ARBA" id="ARBA00022741"/>
    </source>
</evidence>
<feature type="domain" description="Aminoacyl-transfer RNA synthetases class-II family profile" evidence="8">
    <location>
        <begin position="7"/>
        <end position="362"/>
    </location>
</feature>
<comment type="similarity">
    <text evidence="1">Belongs to the class-II aminoacyl-tRNA synthetase family.</text>
</comment>
<gene>
    <name evidence="9" type="ORF">A2228_01775</name>
</gene>